<protein>
    <submittedName>
        <fullName evidence="4">Shikimate dehydrogenase</fullName>
        <ecNumber evidence="4">1.1.1.25</ecNumber>
    </submittedName>
</protein>
<name>A0ABT0R2C9_9MICO</name>
<dbReference type="RefSeq" id="WP_249738175.1">
    <property type="nucleotide sequence ID" value="NZ_JAKNCJ010000008.1"/>
</dbReference>
<comment type="caution">
    <text evidence="4">The sequence shown here is derived from an EMBL/GenBank/DDBJ whole genome shotgun (WGS) entry which is preliminary data.</text>
</comment>
<comment type="pathway">
    <text evidence="1">Metabolic intermediate biosynthesis; chorismate biosynthesis; chorismate from D-erythrose 4-phosphate and phosphoenolpyruvate: step 4/7.</text>
</comment>
<dbReference type="GO" id="GO:0004764">
    <property type="term" value="F:shikimate 3-dehydrogenase (NADP+) activity"/>
    <property type="evidence" value="ECO:0007669"/>
    <property type="project" value="UniProtKB-EC"/>
</dbReference>
<evidence type="ECO:0000313" key="4">
    <source>
        <dbReference type="EMBL" id="MCL6424093.1"/>
    </source>
</evidence>
<dbReference type="Gene3D" id="3.40.50.720">
    <property type="entry name" value="NAD(P)-binding Rossmann-like Domain"/>
    <property type="match status" value="1"/>
</dbReference>
<keyword evidence="5" id="KW-1185">Reference proteome</keyword>
<dbReference type="NCBIfam" id="NF001311">
    <property type="entry name" value="PRK00258.1-3"/>
    <property type="match status" value="1"/>
</dbReference>
<dbReference type="InterPro" id="IPR036291">
    <property type="entry name" value="NAD(P)-bd_dom_sf"/>
</dbReference>
<dbReference type="SUPFAM" id="SSF51735">
    <property type="entry name" value="NAD(P)-binding Rossmann-fold domains"/>
    <property type="match status" value="1"/>
</dbReference>
<sequence>MRRFAVIGSPIGHSLSPVLHSAAYRALGIEDAHYGRIEVPAGALADFLGSAQARELEGLSVTMPGKPEAFALASAHDAISDALEVSNTLLRRPDGSWRAENHDVHGIAAALADHGASAVAVIGVLGSGATAASALAAGARMGAARALVSARDPQRAQGLVELGQRLSVAVDLVPWERSDEVLEADAVVSALSLPGAEAVASAWAGPSLPAELPVLLDALYDPWPPPLAALLAQCGAEVASGLEMLVHQADMQLRSMLGIAEAPREAMLAAARAELRGRASARTTG</sequence>
<gene>
    <name evidence="4" type="ORF">Bequi_12010</name>
</gene>
<dbReference type="SUPFAM" id="SSF53223">
    <property type="entry name" value="Aminoacid dehydrogenase-like, N-terminal domain"/>
    <property type="match status" value="1"/>
</dbReference>
<dbReference type="PANTHER" id="PTHR21089:SF1">
    <property type="entry name" value="BIFUNCTIONAL 3-DEHYDROQUINATE DEHYDRATASE_SHIKIMATE DEHYDROGENASE, CHLOROPLASTIC"/>
    <property type="match status" value="1"/>
</dbReference>
<organism evidence="4 5">
    <name type="scientific">Brachybacterium equifaecis</name>
    <dbReference type="NCBI Taxonomy" id="2910770"/>
    <lineage>
        <taxon>Bacteria</taxon>
        <taxon>Bacillati</taxon>
        <taxon>Actinomycetota</taxon>
        <taxon>Actinomycetes</taxon>
        <taxon>Micrococcales</taxon>
        <taxon>Dermabacteraceae</taxon>
        <taxon>Brachybacterium</taxon>
    </lineage>
</organism>
<dbReference type="Pfam" id="PF08501">
    <property type="entry name" value="Shikimate_dh_N"/>
    <property type="match status" value="1"/>
</dbReference>
<dbReference type="InterPro" id="IPR022893">
    <property type="entry name" value="Shikimate_DH_fam"/>
</dbReference>
<evidence type="ECO:0000256" key="2">
    <source>
        <dbReference type="ARBA" id="ARBA00023141"/>
    </source>
</evidence>
<dbReference type="EMBL" id="JAKNCJ010000008">
    <property type="protein sequence ID" value="MCL6424093.1"/>
    <property type="molecule type" value="Genomic_DNA"/>
</dbReference>
<reference evidence="4" key="1">
    <citation type="submission" date="2022-02" db="EMBL/GenBank/DDBJ databases">
        <authorList>
            <person name="Lee M."/>
            <person name="Kim S.-J."/>
            <person name="Jung M.-Y."/>
        </authorList>
    </citation>
    <scope>NUCLEOTIDE SEQUENCE</scope>
    <source>
        <strain evidence="4">JHP9</strain>
    </source>
</reference>
<evidence type="ECO:0000256" key="1">
    <source>
        <dbReference type="ARBA" id="ARBA00004871"/>
    </source>
</evidence>
<dbReference type="EC" id="1.1.1.25" evidence="4"/>
<dbReference type="Proteomes" id="UP001203761">
    <property type="component" value="Unassembled WGS sequence"/>
</dbReference>
<keyword evidence="2" id="KW-0057">Aromatic amino acid biosynthesis</keyword>
<dbReference type="InterPro" id="IPR013708">
    <property type="entry name" value="Shikimate_DH-bd_N"/>
</dbReference>
<evidence type="ECO:0000313" key="5">
    <source>
        <dbReference type="Proteomes" id="UP001203761"/>
    </source>
</evidence>
<accession>A0ABT0R2C9</accession>
<evidence type="ECO:0000259" key="3">
    <source>
        <dbReference type="Pfam" id="PF08501"/>
    </source>
</evidence>
<keyword evidence="2" id="KW-0028">Amino-acid biosynthesis</keyword>
<feature type="domain" description="Shikimate dehydrogenase substrate binding N-terminal" evidence="3">
    <location>
        <begin position="6"/>
        <end position="89"/>
    </location>
</feature>
<dbReference type="InterPro" id="IPR046346">
    <property type="entry name" value="Aminoacid_DH-like_N_sf"/>
</dbReference>
<keyword evidence="4" id="KW-0560">Oxidoreductase</keyword>
<proteinExistence type="predicted"/>
<dbReference type="PANTHER" id="PTHR21089">
    <property type="entry name" value="SHIKIMATE DEHYDROGENASE"/>
    <property type="match status" value="1"/>
</dbReference>
<dbReference type="Gene3D" id="3.40.50.10860">
    <property type="entry name" value="Leucine Dehydrogenase, chain A, domain 1"/>
    <property type="match status" value="1"/>
</dbReference>